<dbReference type="InterPro" id="IPR053745">
    <property type="entry name" value="Viral_Tail_Comp_sf"/>
</dbReference>
<organism evidence="1 2">
    <name type="scientific">Peiella sedimenti</name>
    <dbReference type="NCBI Taxonomy" id="3061083"/>
    <lineage>
        <taxon>Bacteria</taxon>
        <taxon>Pseudomonadati</taxon>
        <taxon>Pseudomonadota</taxon>
        <taxon>Alphaproteobacteria</taxon>
        <taxon>Caulobacterales</taxon>
        <taxon>Caulobacteraceae</taxon>
        <taxon>Peiella</taxon>
    </lineage>
</organism>
<reference evidence="1" key="1">
    <citation type="submission" date="2023-07" db="EMBL/GenBank/DDBJ databases">
        <title>Brevundimonas soil sp. nov., isolated from the soil of chemical plant.</title>
        <authorList>
            <person name="Wu N."/>
        </authorList>
    </citation>
    <scope>NUCLEOTIDE SEQUENCE</scope>
    <source>
        <strain evidence="1">XZ-24</strain>
    </source>
</reference>
<dbReference type="InterPro" id="IPR021508">
    <property type="entry name" value="Gp17-like"/>
</dbReference>
<evidence type="ECO:0000313" key="2">
    <source>
        <dbReference type="Proteomes" id="UP001169063"/>
    </source>
</evidence>
<dbReference type="Pfam" id="PF11367">
    <property type="entry name" value="Tail_completion_gp17"/>
    <property type="match status" value="1"/>
</dbReference>
<sequence>MIDPERALQRGLIDHLRGDAALKALLGDPARIWDQPPEKPLYPYLVLGRLEARSLEGLAGGLEQALTLTCVSRFGGAEEAKAVTAAVRARLHDADLTLEAHRLVSAAVTYSDVFRGADWRSTYGVVRLRAVTEPLIEEEAA</sequence>
<keyword evidence="2" id="KW-1185">Reference proteome</keyword>
<accession>A0ABT8SHS3</accession>
<dbReference type="EMBL" id="JAUKTR010000001">
    <property type="protein sequence ID" value="MDO1558116.1"/>
    <property type="molecule type" value="Genomic_DNA"/>
</dbReference>
<evidence type="ECO:0000313" key="1">
    <source>
        <dbReference type="EMBL" id="MDO1558116.1"/>
    </source>
</evidence>
<protein>
    <submittedName>
        <fullName evidence="1">DUF3168 domain-containing protein</fullName>
    </submittedName>
</protein>
<gene>
    <name evidence="1" type="ORF">Q0812_01565</name>
</gene>
<comment type="caution">
    <text evidence="1">The sequence shown here is derived from an EMBL/GenBank/DDBJ whole genome shotgun (WGS) entry which is preliminary data.</text>
</comment>
<name>A0ABT8SHS3_9CAUL</name>
<dbReference type="RefSeq" id="WP_302108537.1">
    <property type="nucleotide sequence ID" value="NZ_JAUKTR010000001.1"/>
</dbReference>
<dbReference type="Proteomes" id="UP001169063">
    <property type="component" value="Unassembled WGS sequence"/>
</dbReference>
<dbReference type="Gene3D" id="3.30.2000.30">
    <property type="match status" value="1"/>
</dbReference>
<proteinExistence type="predicted"/>